<feature type="region of interest" description="Disordered" evidence="1">
    <location>
        <begin position="73"/>
        <end position="201"/>
    </location>
</feature>
<feature type="compositionally biased region" description="Basic and acidic residues" evidence="1">
    <location>
        <begin position="103"/>
        <end position="116"/>
    </location>
</feature>
<feature type="region of interest" description="Disordered" evidence="1">
    <location>
        <begin position="571"/>
        <end position="594"/>
    </location>
</feature>
<gene>
    <name evidence="2" type="ORF">FA09DRAFT_336077</name>
</gene>
<name>A0A316ZI10_9BASI</name>
<feature type="compositionally biased region" description="Basic and acidic residues" evidence="1">
    <location>
        <begin position="125"/>
        <end position="136"/>
    </location>
</feature>
<feature type="compositionally biased region" description="Polar residues" evidence="1">
    <location>
        <begin position="585"/>
        <end position="594"/>
    </location>
</feature>
<feature type="compositionally biased region" description="Acidic residues" evidence="1">
    <location>
        <begin position="192"/>
        <end position="201"/>
    </location>
</feature>
<protein>
    <submittedName>
        <fullName evidence="2">Uncharacterized protein</fullName>
    </submittedName>
</protein>
<dbReference type="Proteomes" id="UP000245946">
    <property type="component" value="Unassembled WGS sequence"/>
</dbReference>
<sequence length="609" mass="66471">MQLVIDLSEAAEQYDRDVLPLDQLRAIGLISLIVGALDFAQFQLYTGQAYCGQFGSDDESAENDVVFVNMASRAMPDPPADDADIERAEPPSERARPSTTDHANSEHAEPPSERVRPSSTDDTDSERAEPLNERARLSTTDGADSERVEPPSKRARLSATGASAEVDAAEEGEHAAAGKSLELDERARSSAGDEEEDNEEDELLDYELYNENEETLFLDAAASDAGLARGSSEDSLCINAGAGNAGPARGSSHGPAPAAKSLLSEATEQNGAETHHLHLRALSRYVEAALALSRPFGHAAFSVAPGCESYAFDLCQEFINKLIARVSGVASAPSSQARDYAFVRDIKATIDVDPLDALIQYLADIGQLVERHHRKQTATQFITELMDRASVPAHERDRCSRRYSTKMRAASTFAQILVHAGSLAAAVPLILCGRTFTRNFLSSAGDGDGHLLPAMFSGRLVTPSQLQDDCIARAAAMLNQWFWRPLIGQLNDIFPFTSVSSERVQWDVPILRTMLSERPHMPISKPSRQLVHEQWPTALSLYDSRDQPDAFHVSIDWAIANNGDTKRIGRRYGQQQRPRPDVFPSSGSGPQASTRTLRVNRALHVKQEA</sequence>
<reference evidence="2 3" key="1">
    <citation type="journal article" date="2018" name="Mol. Biol. Evol.">
        <title>Broad Genomic Sampling Reveals a Smut Pathogenic Ancestry of the Fungal Clade Ustilaginomycotina.</title>
        <authorList>
            <person name="Kijpornyongpan T."/>
            <person name="Mondo S.J."/>
            <person name="Barry K."/>
            <person name="Sandor L."/>
            <person name="Lee J."/>
            <person name="Lipzen A."/>
            <person name="Pangilinan J."/>
            <person name="LaButti K."/>
            <person name="Hainaut M."/>
            <person name="Henrissat B."/>
            <person name="Grigoriev I.V."/>
            <person name="Spatafora J.W."/>
            <person name="Aime M.C."/>
        </authorList>
    </citation>
    <scope>NUCLEOTIDE SEQUENCE [LARGE SCALE GENOMIC DNA]</scope>
    <source>
        <strain evidence="2 3">MCA 4186</strain>
    </source>
</reference>
<feature type="compositionally biased region" description="Basic and acidic residues" evidence="1">
    <location>
        <begin position="85"/>
        <end position="96"/>
    </location>
</feature>
<evidence type="ECO:0000313" key="3">
    <source>
        <dbReference type="Proteomes" id="UP000245946"/>
    </source>
</evidence>
<dbReference type="RefSeq" id="XP_025600943.1">
    <property type="nucleotide sequence ID" value="XM_025743834.1"/>
</dbReference>
<dbReference type="AlphaFoldDB" id="A0A316ZI10"/>
<dbReference type="EMBL" id="KZ819284">
    <property type="protein sequence ID" value="PWO00665.1"/>
    <property type="molecule type" value="Genomic_DNA"/>
</dbReference>
<dbReference type="GeneID" id="37271378"/>
<keyword evidence="3" id="KW-1185">Reference proteome</keyword>
<accession>A0A316ZI10</accession>
<evidence type="ECO:0000313" key="2">
    <source>
        <dbReference type="EMBL" id="PWO00665.1"/>
    </source>
</evidence>
<evidence type="ECO:0000256" key="1">
    <source>
        <dbReference type="SAM" id="MobiDB-lite"/>
    </source>
</evidence>
<proteinExistence type="predicted"/>
<feature type="compositionally biased region" description="Basic and acidic residues" evidence="1">
    <location>
        <begin position="171"/>
        <end position="188"/>
    </location>
</feature>
<feature type="region of interest" description="Disordered" evidence="1">
    <location>
        <begin position="245"/>
        <end position="270"/>
    </location>
</feature>
<organism evidence="2 3">
    <name type="scientific">Tilletiopsis washingtonensis</name>
    <dbReference type="NCBI Taxonomy" id="58919"/>
    <lineage>
        <taxon>Eukaryota</taxon>
        <taxon>Fungi</taxon>
        <taxon>Dikarya</taxon>
        <taxon>Basidiomycota</taxon>
        <taxon>Ustilaginomycotina</taxon>
        <taxon>Exobasidiomycetes</taxon>
        <taxon>Entylomatales</taxon>
        <taxon>Entylomatales incertae sedis</taxon>
        <taxon>Tilletiopsis</taxon>
    </lineage>
</organism>